<dbReference type="SUPFAM" id="SSF52540">
    <property type="entry name" value="P-loop containing nucleoside triphosphate hydrolases"/>
    <property type="match status" value="1"/>
</dbReference>
<evidence type="ECO:0000313" key="5">
    <source>
        <dbReference type="EMBL" id="CAD5109285.1"/>
    </source>
</evidence>
<dbReference type="InterPro" id="IPR059106">
    <property type="entry name" value="WHD_MalT"/>
</dbReference>
<accession>A0A7U7IAE3</accession>
<dbReference type="InterPro" id="IPR000792">
    <property type="entry name" value="Tscrpt_reg_LuxR_C"/>
</dbReference>
<dbReference type="Proteomes" id="UP000583387">
    <property type="component" value="Unassembled WGS sequence"/>
</dbReference>
<dbReference type="PRINTS" id="PR00038">
    <property type="entry name" value="HTHLUXR"/>
</dbReference>
<gene>
    <name evidence="5" type="primary">malT_8</name>
    <name evidence="5" type="ORF">PSEWESI4_03581</name>
</gene>
<organism evidence="5 6">
    <name type="scientific">Zestomonas carbonaria</name>
    <dbReference type="NCBI Taxonomy" id="2762745"/>
    <lineage>
        <taxon>Bacteria</taxon>
        <taxon>Pseudomonadati</taxon>
        <taxon>Pseudomonadota</taxon>
        <taxon>Gammaproteobacteria</taxon>
        <taxon>Pseudomonadales</taxon>
        <taxon>Pseudomonadaceae</taxon>
        <taxon>Zestomonas</taxon>
    </lineage>
</organism>
<dbReference type="PANTHER" id="PTHR44688">
    <property type="entry name" value="DNA-BINDING TRANSCRIPTIONAL ACTIVATOR DEVR_DOSR"/>
    <property type="match status" value="1"/>
</dbReference>
<keyword evidence="6" id="KW-1185">Reference proteome</keyword>
<keyword evidence="3" id="KW-0804">Transcription</keyword>
<proteinExistence type="predicted"/>
<dbReference type="GO" id="GO:0003677">
    <property type="term" value="F:DNA binding"/>
    <property type="evidence" value="ECO:0007669"/>
    <property type="project" value="UniProtKB-KW"/>
</dbReference>
<dbReference type="EMBL" id="CAJFCI010000072">
    <property type="protein sequence ID" value="CAD5109285.1"/>
    <property type="molecule type" value="Genomic_DNA"/>
</dbReference>
<name>A0A7U7IAE3_9GAMM</name>
<dbReference type="Pfam" id="PF17874">
    <property type="entry name" value="TPR_MalT"/>
    <property type="match status" value="1"/>
</dbReference>
<dbReference type="InterPro" id="IPR041617">
    <property type="entry name" value="TPR_MalT"/>
</dbReference>
<evidence type="ECO:0000256" key="2">
    <source>
        <dbReference type="ARBA" id="ARBA00023125"/>
    </source>
</evidence>
<dbReference type="SMART" id="SM00421">
    <property type="entry name" value="HTH_LUXR"/>
    <property type="match status" value="1"/>
</dbReference>
<sequence length="841" mass="93355">MAHTPLHPDLPRLPPRHVPRPRLRDALLEADCRLRLLCAPVGSGKSVLLGECMRHCPAETRLVHLDLRGQPLGAEAFVQRLATALGLPATDLAGIERHLDDESRPLWLLLDDYPRFPDAELDHALNELILCSPHRVRWWVASRRRPQLQLTRLLLDGELFELGSHELAFRENELGELLQRAGHHWSRSAILGLMEQSQGWCAGLCLCLLGLKPGQRISVEAGNALVLEYLKREVLDELPGDWQQALYSLAHFPHFDRELCEQSLGVGEGVQLLTHLQECGLFIEPVDQEGRLLRVQPALASLLAAQLPASMAKALYRKACQWYVSREQIGPALEYAFKAEQPDVAASLMERYTQDRLLQGHGLALLLEWCRELPTELRGSTPRLALLNAWALLLGGRLDEGEEYVVALERFLPQPDARQQWELIAQWKTLAGKLAFHRGAAEQARALLAEAVAELPERAWSQRLVCYLMQIEQALIEGDFDHAQELNRVAIKQAREHASLAFESLMALEHVKLLEIRGELLRAETLLNRLYSELAGAWGAEPSPMRGRTQLLRAGLLLQRGCYPEAEAAFESGLRECQACADPAAVWGHLGLAELSALHGDVAGAFTRVSDAERAMQYNHISVQLYQGLLLLTKARLWLGQGRHAQVEKAVRGQLAGGTQLPPFGAPELNVRLHLLLTQARLAAGEVGEALDSLRSMHARALEEGRRPLACEIGFSLAEALHAGSRQAQAKQALLDALALARQMGLASLERAFALRNPAMRQWASKSAGNTGESAHAALLSRRELDVLKLIAQGFSNQQIAEMLFISLHTVKTHAQRINFKLGVERRTQAVVRAKELGLTS</sequence>
<dbReference type="SUPFAM" id="SSF46894">
    <property type="entry name" value="C-terminal effector domain of the bipartite response regulators"/>
    <property type="match status" value="1"/>
</dbReference>
<feature type="domain" description="HTH luxR-type" evidence="4">
    <location>
        <begin position="773"/>
        <end position="838"/>
    </location>
</feature>
<dbReference type="AlphaFoldDB" id="A0A7U7IAE3"/>
<evidence type="ECO:0000313" key="6">
    <source>
        <dbReference type="Proteomes" id="UP000583387"/>
    </source>
</evidence>
<comment type="caution">
    <text evidence="5">The sequence shown here is derived from an EMBL/GenBank/DDBJ whole genome shotgun (WGS) entry which is preliminary data.</text>
</comment>
<evidence type="ECO:0000256" key="1">
    <source>
        <dbReference type="ARBA" id="ARBA00023015"/>
    </source>
</evidence>
<dbReference type="PROSITE" id="PS00622">
    <property type="entry name" value="HTH_LUXR_1"/>
    <property type="match status" value="1"/>
</dbReference>
<evidence type="ECO:0000256" key="3">
    <source>
        <dbReference type="ARBA" id="ARBA00023163"/>
    </source>
</evidence>
<keyword evidence="1" id="KW-0805">Transcription regulation</keyword>
<dbReference type="CDD" id="cd06170">
    <property type="entry name" value="LuxR_C_like"/>
    <property type="match status" value="1"/>
</dbReference>
<protein>
    <submittedName>
        <fullName evidence="5">HTH-type transcriptional regulator MalT</fullName>
    </submittedName>
</protein>
<dbReference type="Pfam" id="PF00196">
    <property type="entry name" value="GerE"/>
    <property type="match status" value="1"/>
</dbReference>
<dbReference type="Gene3D" id="1.25.40.10">
    <property type="entry name" value="Tetratricopeptide repeat domain"/>
    <property type="match status" value="1"/>
</dbReference>
<dbReference type="PANTHER" id="PTHR44688:SF16">
    <property type="entry name" value="DNA-BINDING TRANSCRIPTIONAL ACTIVATOR DEVR_DOSR"/>
    <property type="match status" value="1"/>
</dbReference>
<dbReference type="InterPro" id="IPR011990">
    <property type="entry name" value="TPR-like_helical_dom_sf"/>
</dbReference>
<dbReference type="GO" id="GO:0006355">
    <property type="term" value="P:regulation of DNA-templated transcription"/>
    <property type="evidence" value="ECO:0007669"/>
    <property type="project" value="InterPro"/>
</dbReference>
<reference evidence="5 6" key="1">
    <citation type="submission" date="2020-08" db="EMBL/GenBank/DDBJ databases">
        <authorList>
            <person name="Criscuolo A."/>
        </authorList>
    </citation>
    <scope>NUCLEOTIDE SEQUENCE [LARGE SCALE GENOMIC DNA]</scope>
    <source>
        <strain evidence="5">CIP111764</strain>
    </source>
</reference>
<dbReference type="Gene3D" id="1.10.10.10">
    <property type="entry name" value="Winged helix-like DNA-binding domain superfamily/Winged helix DNA-binding domain"/>
    <property type="match status" value="1"/>
</dbReference>
<evidence type="ECO:0000259" key="4">
    <source>
        <dbReference type="PROSITE" id="PS50043"/>
    </source>
</evidence>
<dbReference type="PROSITE" id="PS50043">
    <property type="entry name" value="HTH_LUXR_2"/>
    <property type="match status" value="1"/>
</dbReference>
<dbReference type="InterPro" id="IPR036388">
    <property type="entry name" value="WH-like_DNA-bd_sf"/>
</dbReference>
<dbReference type="InterPro" id="IPR016032">
    <property type="entry name" value="Sig_transdc_resp-reg_C-effctor"/>
</dbReference>
<keyword evidence="2" id="KW-0238">DNA-binding</keyword>
<dbReference type="Pfam" id="PF25873">
    <property type="entry name" value="WHD_MalT"/>
    <property type="match status" value="1"/>
</dbReference>
<dbReference type="InterPro" id="IPR027417">
    <property type="entry name" value="P-loop_NTPase"/>
</dbReference>